<feature type="repeat" description="TPR" evidence="3">
    <location>
        <begin position="227"/>
        <end position="260"/>
    </location>
</feature>
<name>A0A0F7SEY4_PHARH</name>
<proteinExistence type="predicted"/>
<keyword evidence="1" id="KW-0677">Repeat</keyword>
<dbReference type="PANTHER" id="PTHR14027:SF2">
    <property type="entry name" value="RNA POLYMERASE-ASSOCIATED PROTEIN CTR9 HOMOLOG"/>
    <property type="match status" value="1"/>
</dbReference>
<dbReference type="InterPro" id="IPR019734">
    <property type="entry name" value="TPR_rpt"/>
</dbReference>
<dbReference type="PANTHER" id="PTHR14027">
    <property type="entry name" value="RNA POLYMERASE-ASSOCIATED PROTEIN CTR9"/>
    <property type="match status" value="1"/>
</dbReference>
<feature type="repeat" description="TPR" evidence="3">
    <location>
        <begin position="585"/>
        <end position="618"/>
    </location>
</feature>
<dbReference type="GO" id="GO:0006368">
    <property type="term" value="P:transcription elongation by RNA polymerase II"/>
    <property type="evidence" value="ECO:0007669"/>
    <property type="project" value="TreeGrafter"/>
</dbReference>
<evidence type="ECO:0000256" key="4">
    <source>
        <dbReference type="SAM" id="MobiDB-lite"/>
    </source>
</evidence>
<organism evidence="5">
    <name type="scientific">Phaffia rhodozyma</name>
    <name type="common">Yeast</name>
    <name type="synonym">Xanthophyllomyces dendrorhous</name>
    <dbReference type="NCBI Taxonomy" id="264483"/>
    <lineage>
        <taxon>Eukaryota</taxon>
        <taxon>Fungi</taxon>
        <taxon>Dikarya</taxon>
        <taxon>Basidiomycota</taxon>
        <taxon>Agaricomycotina</taxon>
        <taxon>Tremellomycetes</taxon>
        <taxon>Cystofilobasidiales</taxon>
        <taxon>Mrakiaceae</taxon>
        <taxon>Phaffia</taxon>
    </lineage>
</organism>
<evidence type="ECO:0000256" key="3">
    <source>
        <dbReference type="PROSITE-ProRule" id="PRU00339"/>
    </source>
</evidence>
<feature type="compositionally biased region" description="Basic residues" evidence="4">
    <location>
        <begin position="999"/>
        <end position="1008"/>
    </location>
</feature>
<evidence type="ECO:0000256" key="1">
    <source>
        <dbReference type="ARBA" id="ARBA00022737"/>
    </source>
</evidence>
<reference evidence="5" key="1">
    <citation type="submission" date="2014-08" db="EMBL/GenBank/DDBJ databases">
        <authorList>
            <person name="Sharma Rahul"/>
            <person name="Thines Marco"/>
        </authorList>
    </citation>
    <scope>NUCLEOTIDE SEQUENCE</scope>
</reference>
<dbReference type="GO" id="GO:0016593">
    <property type="term" value="C:Cdc73/Paf1 complex"/>
    <property type="evidence" value="ECO:0007669"/>
    <property type="project" value="TreeGrafter"/>
</dbReference>
<feature type="compositionally biased region" description="Basic residues" evidence="4">
    <location>
        <begin position="1033"/>
        <end position="1044"/>
    </location>
</feature>
<dbReference type="PROSITE" id="PS50005">
    <property type="entry name" value="TPR"/>
    <property type="match status" value="4"/>
</dbReference>
<dbReference type="GO" id="GO:0000993">
    <property type="term" value="F:RNA polymerase II complex binding"/>
    <property type="evidence" value="ECO:0007669"/>
    <property type="project" value="TreeGrafter"/>
</dbReference>
<dbReference type="InterPro" id="IPR011990">
    <property type="entry name" value="TPR-like_helical_dom_sf"/>
</dbReference>
<dbReference type="Pfam" id="PF13424">
    <property type="entry name" value="TPR_12"/>
    <property type="match status" value="1"/>
</dbReference>
<dbReference type="SUPFAM" id="SSF48452">
    <property type="entry name" value="TPR-like"/>
    <property type="match status" value="4"/>
</dbReference>
<feature type="region of interest" description="Disordered" evidence="4">
    <location>
        <begin position="941"/>
        <end position="960"/>
    </location>
</feature>
<dbReference type="GO" id="GO:0006355">
    <property type="term" value="P:regulation of DNA-templated transcription"/>
    <property type="evidence" value="ECO:0007669"/>
    <property type="project" value="InterPro"/>
</dbReference>
<dbReference type="EMBL" id="LN483144">
    <property type="protein sequence ID" value="CDZ96575.1"/>
    <property type="molecule type" value="Genomic_DNA"/>
</dbReference>
<feature type="repeat" description="TPR" evidence="3">
    <location>
        <begin position="551"/>
        <end position="584"/>
    </location>
</feature>
<feature type="region of interest" description="Disordered" evidence="4">
    <location>
        <begin position="994"/>
        <end position="1113"/>
    </location>
</feature>
<dbReference type="InterPro" id="IPR031101">
    <property type="entry name" value="Ctr9"/>
</dbReference>
<dbReference type="Pfam" id="PF13181">
    <property type="entry name" value="TPR_8"/>
    <property type="match status" value="1"/>
</dbReference>
<dbReference type="PROSITE" id="PS50293">
    <property type="entry name" value="TPR_REGION"/>
    <property type="match status" value="1"/>
</dbReference>
<keyword evidence="2 3" id="KW-0802">TPR repeat</keyword>
<protein>
    <submittedName>
        <fullName evidence="5">TPR-containing nuclear phosphoprotein that regulates K( ) uptake</fullName>
    </submittedName>
</protein>
<sequence length="1113" mass="123939">MDSIDVPIEDPKSRTIEVNMGGGELVEFELSQLAEGEDGVEPILDIFESANAKVELWLICILEFIRIGNEVQAERMAELGLKTKRASNELAAQVPLLLVLANMKLAKAKKAPKLILPNADGDILPPSTLTKGALYEQASEKINEAQRIQMQLGENFDMVGFLSVGIMQLARGEADGALKHFDSISQREPNNVFALLGKARVAYTQRDPQQALVLFQKVLSLNPDCKPDPRIGIGLCYWVLNSREKAKAAWTRSLELDPNSWAAELLLGLERLNVVKNVHTRREDRDQPLIEGLRSVAAAFRASDQTSAAAAIASSTMHSLESGAYSRAVKLAERAMQFADTRAHYIGGLTTLARIHHMQGNIPEAQGMFEQAASESRNSSLLADIGAGQMQIASGDLLQAKHTFGGIIKRWPHEPEVQAIYASLLAHPHAGLSAEEEKAERAQARVAFDRIQHTIDNTSADSIRDISDDPDLFVEMAKTWHGNSIEKAAKAYRSAAEVRLKNEQPKSPQLLNNLASLAYLDGDLQTAETIYQEALTSSVGMEGSDVNDMKTTILYNLGRAYEGQGKLDEAKEAYRQILAIHPEYPDAKVRLAAMCIAVSQFDEANTYLKEALTAHPTNLELRAFYLYFLVQTTSTGSSSAASKAALDFAYTTLKEHRSDVYSLCAAGWLVYRTARETKPSPRDAQNEQAMKTFRREQSKNFLRSAEFFDKALSVDPECSFAAQSLAIAIAENALAPAGSSNEDGRTRVANARQALSVFHRVRETLTDGSVYINMGHCYFANDEFERAIESYETGLQRFYNGVHSPILLYLARTWYAKANREGNFSAMQIALRYLQKAVHIQPHDKAILFNVAMIEQKAAEMLIALPTDQRTLAELQDGLKQAVHAQKIFLALASDKSKNLPYNPEMADQRYRYGSSIIRRGPAEVEKQTAYEQDAQATVAAAMQRREEEKQKLEAKEKERAEEIRRQAEALAEERRLAREQVASWVFVQPDYEPEREKKVAKKRKKKAFLNGSDDEGGQGMSSGEEREEHQPRVKKSKKSKKQKKFVDPDEMPDDAEAHSNDEDDEESRPKKSKPRKKVVAAAMSDDEDALKLKNKKGKRVISKETISDSDED</sequence>
<accession>A0A0F7SEY4</accession>
<dbReference type="Gene3D" id="1.25.40.10">
    <property type="entry name" value="Tetratricopeptide repeat domain"/>
    <property type="match status" value="3"/>
</dbReference>
<dbReference type="AlphaFoldDB" id="A0A0F7SEY4"/>
<evidence type="ECO:0000256" key="2">
    <source>
        <dbReference type="ARBA" id="ARBA00022803"/>
    </source>
</evidence>
<evidence type="ECO:0000313" key="5">
    <source>
        <dbReference type="EMBL" id="CDZ96575.1"/>
    </source>
</evidence>
<dbReference type="SMART" id="SM00028">
    <property type="entry name" value="TPR"/>
    <property type="match status" value="9"/>
</dbReference>
<feature type="compositionally biased region" description="Basic and acidic residues" evidence="4">
    <location>
        <begin position="944"/>
        <end position="960"/>
    </location>
</feature>
<feature type="repeat" description="TPR" evidence="3">
    <location>
        <begin position="768"/>
        <end position="801"/>
    </location>
</feature>